<dbReference type="Proteomes" id="UP001597083">
    <property type="component" value="Unassembled WGS sequence"/>
</dbReference>
<comment type="caution">
    <text evidence="2">The sequence shown here is derived from an EMBL/GenBank/DDBJ whole genome shotgun (WGS) entry which is preliminary data.</text>
</comment>
<comment type="similarity">
    <text evidence="1">Belongs to the enoyl-CoA hydratase/isomerase family.</text>
</comment>
<organism evidence="2 3">
    <name type="scientific">Actinomadura adrarensis</name>
    <dbReference type="NCBI Taxonomy" id="1819600"/>
    <lineage>
        <taxon>Bacteria</taxon>
        <taxon>Bacillati</taxon>
        <taxon>Actinomycetota</taxon>
        <taxon>Actinomycetes</taxon>
        <taxon>Streptosporangiales</taxon>
        <taxon>Thermomonosporaceae</taxon>
        <taxon>Actinomadura</taxon>
    </lineage>
</organism>
<name>A0ABW3CQ84_9ACTN</name>
<keyword evidence="3" id="KW-1185">Reference proteome</keyword>
<evidence type="ECO:0000313" key="2">
    <source>
        <dbReference type="EMBL" id="MFD0855691.1"/>
    </source>
</evidence>
<gene>
    <name evidence="2" type="ORF">ACFQ07_25845</name>
</gene>
<protein>
    <submittedName>
        <fullName evidence="2">Enoyl-CoA hydratase</fullName>
    </submittedName>
</protein>
<accession>A0ABW3CQ84</accession>
<sequence>ANAPLAVREALAIVNEPVLHSDEDEWERTEAAHQRLLKSEDVREGITAFFERRPPEWKAR</sequence>
<feature type="non-terminal residue" evidence="2">
    <location>
        <position position="1"/>
    </location>
</feature>
<dbReference type="EMBL" id="JBHTIR010003730">
    <property type="protein sequence ID" value="MFD0855691.1"/>
    <property type="molecule type" value="Genomic_DNA"/>
</dbReference>
<evidence type="ECO:0000313" key="3">
    <source>
        <dbReference type="Proteomes" id="UP001597083"/>
    </source>
</evidence>
<evidence type="ECO:0000256" key="1">
    <source>
        <dbReference type="ARBA" id="ARBA00005254"/>
    </source>
</evidence>
<dbReference type="Gene3D" id="1.10.12.10">
    <property type="entry name" value="Lyase 2-enoyl-coa Hydratase, Chain A, domain 2"/>
    <property type="match status" value="1"/>
</dbReference>
<proteinExistence type="inferred from homology"/>
<dbReference type="InterPro" id="IPR029045">
    <property type="entry name" value="ClpP/crotonase-like_dom_sf"/>
</dbReference>
<dbReference type="InterPro" id="IPR014748">
    <property type="entry name" value="Enoyl-CoA_hydra_C"/>
</dbReference>
<dbReference type="SUPFAM" id="SSF52096">
    <property type="entry name" value="ClpP/crotonase"/>
    <property type="match status" value="1"/>
</dbReference>
<reference evidence="3" key="1">
    <citation type="journal article" date="2019" name="Int. J. Syst. Evol. Microbiol.">
        <title>The Global Catalogue of Microorganisms (GCM) 10K type strain sequencing project: providing services to taxonomists for standard genome sequencing and annotation.</title>
        <authorList>
            <consortium name="The Broad Institute Genomics Platform"/>
            <consortium name="The Broad Institute Genome Sequencing Center for Infectious Disease"/>
            <person name="Wu L."/>
            <person name="Ma J."/>
        </authorList>
    </citation>
    <scope>NUCLEOTIDE SEQUENCE [LARGE SCALE GENOMIC DNA]</scope>
    <source>
        <strain evidence="3">JCM 31696</strain>
    </source>
</reference>